<organism evidence="2 3">
    <name type="scientific">Micromonospora saelicesensis</name>
    <dbReference type="NCBI Taxonomy" id="285676"/>
    <lineage>
        <taxon>Bacteria</taxon>
        <taxon>Bacillati</taxon>
        <taxon>Actinomycetota</taxon>
        <taxon>Actinomycetes</taxon>
        <taxon>Micromonosporales</taxon>
        <taxon>Micromonosporaceae</taxon>
        <taxon>Micromonospora</taxon>
    </lineage>
</organism>
<feature type="compositionally biased region" description="Low complexity" evidence="1">
    <location>
        <begin position="264"/>
        <end position="274"/>
    </location>
</feature>
<feature type="compositionally biased region" description="Low complexity" evidence="1">
    <location>
        <begin position="7"/>
        <end position="16"/>
    </location>
</feature>
<gene>
    <name evidence="2" type="ORF">GAR05_04082</name>
</gene>
<proteinExistence type="predicted"/>
<evidence type="ECO:0000313" key="2">
    <source>
        <dbReference type="EMBL" id="RAN96046.1"/>
    </source>
</evidence>
<name>A0ABX9CFS7_9ACTN</name>
<feature type="compositionally biased region" description="Low complexity" evidence="1">
    <location>
        <begin position="163"/>
        <end position="181"/>
    </location>
</feature>
<dbReference type="EMBL" id="PXXW01000031">
    <property type="protein sequence ID" value="RAN96046.1"/>
    <property type="molecule type" value="Genomic_DNA"/>
</dbReference>
<comment type="caution">
    <text evidence="2">The sequence shown here is derived from an EMBL/GenBank/DDBJ whole genome shotgun (WGS) entry which is preliminary data.</text>
</comment>
<evidence type="ECO:0000256" key="1">
    <source>
        <dbReference type="SAM" id="MobiDB-lite"/>
    </source>
</evidence>
<reference evidence="2 3" key="1">
    <citation type="submission" date="2018-03" db="EMBL/GenBank/DDBJ databases">
        <title>Genomic framework for the identification of Micromonospora saelicesensis and Micromonospora noduli.</title>
        <authorList>
            <person name="Riesco R."/>
            <person name="Trujillo M.E."/>
        </authorList>
    </citation>
    <scope>NUCLEOTIDE SEQUENCE [LARGE SCALE GENOMIC DNA]</scope>
    <source>
        <strain evidence="2 3">GAR05</strain>
    </source>
</reference>
<feature type="compositionally biased region" description="Pro residues" evidence="1">
    <location>
        <begin position="219"/>
        <end position="233"/>
    </location>
</feature>
<feature type="compositionally biased region" description="Polar residues" evidence="1">
    <location>
        <begin position="195"/>
        <end position="205"/>
    </location>
</feature>
<keyword evidence="2" id="KW-0240">DNA-directed RNA polymerase</keyword>
<accession>A0ABX9CFS7</accession>
<dbReference type="GO" id="GO:0000428">
    <property type="term" value="C:DNA-directed RNA polymerase complex"/>
    <property type="evidence" value="ECO:0007669"/>
    <property type="project" value="UniProtKB-KW"/>
</dbReference>
<evidence type="ECO:0000313" key="3">
    <source>
        <dbReference type="Proteomes" id="UP000249334"/>
    </source>
</evidence>
<keyword evidence="3" id="KW-1185">Reference proteome</keyword>
<protein>
    <submittedName>
        <fullName evidence="2">DNA-directed RNA polymerase</fullName>
    </submittedName>
</protein>
<keyword evidence="2" id="KW-0804">Transcription</keyword>
<dbReference type="Proteomes" id="UP000249334">
    <property type="component" value="Unassembled WGS sequence"/>
</dbReference>
<feature type="region of interest" description="Disordered" evidence="1">
    <location>
        <begin position="1"/>
        <end position="294"/>
    </location>
</feature>
<feature type="compositionally biased region" description="Low complexity" evidence="1">
    <location>
        <begin position="68"/>
        <end position="88"/>
    </location>
</feature>
<sequence>MEPRLLTSRSASTATYSRRKRAAAGQSARPSFSPRRARSIGPTPRSAARMSRSRSWPANARVRRAGRRSVGQPTGSSSGSSPTTSSSSRMIRSCSGPVSSRGDGSPRSAAARRSNPKAYAGKVRTSGSRSTRWPSCAIRASMRCRSAVAPRRPKVSTRIRSGSTPSATRAATASTSVLVLPVPGPPSTSIGPSVCPTTSACTGSARQPPPTASSGPATPSGPPDAPTPPPDVPPLASTEALSGVVPSPRAGPPGRRTNRYACISSSHQTHTTPTHPNPTRPTPRPPHPIHSRRS</sequence>
<feature type="compositionally biased region" description="Low complexity" evidence="1">
    <location>
        <begin position="45"/>
        <end position="55"/>
    </location>
</feature>
<feature type="compositionally biased region" description="Low complexity" evidence="1">
    <location>
        <begin position="23"/>
        <end position="34"/>
    </location>
</feature>
<feature type="compositionally biased region" description="Pro residues" evidence="1">
    <location>
        <begin position="275"/>
        <end position="286"/>
    </location>
</feature>